<evidence type="ECO:0000313" key="2">
    <source>
        <dbReference type="EMBL" id="TDD16286.1"/>
    </source>
</evidence>
<dbReference type="PANTHER" id="PTHR12110:SF52">
    <property type="entry name" value="XYLOSE ISOMERASE"/>
    <property type="match status" value="1"/>
</dbReference>
<comment type="caution">
    <text evidence="2">The sequence shown here is derived from an EMBL/GenBank/DDBJ whole genome shotgun (WGS) entry which is preliminary data.</text>
</comment>
<reference evidence="2 3" key="1">
    <citation type="submission" date="2019-03" db="EMBL/GenBank/DDBJ databases">
        <title>Draft genome sequences of novel Actinobacteria.</title>
        <authorList>
            <person name="Sahin N."/>
            <person name="Ay H."/>
            <person name="Saygin H."/>
        </authorList>
    </citation>
    <scope>NUCLEOTIDE SEQUENCE [LARGE SCALE GENOMIC DNA]</scope>
    <source>
        <strain evidence="2 3">KC712</strain>
    </source>
</reference>
<protein>
    <submittedName>
        <fullName evidence="2">Sugar phosphate isomerase/epimerase</fullName>
    </submittedName>
</protein>
<evidence type="ECO:0000259" key="1">
    <source>
        <dbReference type="Pfam" id="PF01261"/>
    </source>
</evidence>
<dbReference type="InterPro" id="IPR050312">
    <property type="entry name" value="IolE/XylAMocC-like"/>
</dbReference>
<dbReference type="RefSeq" id="WP_132514565.1">
    <property type="nucleotide sequence ID" value="NZ_SMKP01000108.1"/>
</dbReference>
<evidence type="ECO:0000313" key="3">
    <source>
        <dbReference type="Proteomes" id="UP000294543"/>
    </source>
</evidence>
<keyword evidence="2" id="KW-0413">Isomerase</keyword>
<organism evidence="2 3">
    <name type="scientific">Nonomuraea diastatica</name>
    <dbReference type="NCBI Taxonomy" id="1848329"/>
    <lineage>
        <taxon>Bacteria</taxon>
        <taxon>Bacillati</taxon>
        <taxon>Actinomycetota</taxon>
        <taxon>Actinomycetes</taxon>
        <taxon>Streptosporangiales</taxon>
        <taxon>Streptosporangiaceae</taxon>
        <taxon>Nonomuraea</taxon>
    </lineage>
</organism>
<dbReference type="SUPFAM" id="SSF51658">
    <property type="entry name" value="Xylose isomerase-like"/>
    <property type="match status" value="1"/>
</dbReference>
<dbReference type="Pfam" id="PF01261">
    <property type="entry name" value="AP_endonuc_2"/>
    <property type="match status" value="1"/>
</dbReference>
<name>A0A4V2YDQ3_9ACTN</name>
<dbReference type="PANTHER" id="PTHR12110">
    <property type="entry name" value="HYDROXYPYRUVATE ISOMERASE"/>
    <property type="match status" value="1"/>
</dbReference>
<dbReference type="Gene3D" id="3.20.20.150">
    <property type="entry name" value="Divalent-metal-dependent TIM barrel enzymes"/>
    <property type="match status" value="1"/>
</dbReference>
<dbReference type="Proteomes" id="UP000294543">
    <property type="component" value="Unassembled WGS sequence"/>
</dbReference>
<proteinExistence type="predicted"/>
<accession>A0A4V2YDQ3</accession>
<dbReference type="GO" id="GO:0016853">
    <property type="term" value="F:isomerase activity"/>
    <property type="evidence" value="ECO:0007669"/>
    <property type="project" value="UniProtKB-KW"/>
</dbReference>
<keyword evidence="3" id="KW-1185">Reference proteome</keyword>
<dbReference type="AlphaFoldDB" id="A0A4V2YDQ3"/>
<dbReference type="InterPro" id="IPR036237">
    <property type="entry name" value="Xyl_isomerase-like_sf"/>
</dbReference>
<feature type="domain" description="Xylose isomerase-like TIM barrel" evidence="1">
    <location>
        <begin position="22"/>
        <end position="288"/>
    </location>
</feature>
<dbReference type="InterPro" id="IPR013022">
    <property type="entry name" value="Xyl_isomerase-like_TIM-brl"/>
</dbReference>
<sequence>MSLSLNQRTTRRWTVAEAVDGCVRHGLEAVGLWRENVAEQGLAESVKLVREAGLRVSSLCRGGFMTAGGLPGDEGRRAFARALDDNRRAIDEAAELGAACLVMVVGGLPGVTPGEPLPAGTADAGGAGGTGDGGVAAGGFSRDLAGARERVAEALAELAPYAGERGVKLALEPLHPVYCPDRAVLSTLGQALDLSLAYPEEQVGVVVDTFHVWWDPRLSEDIARAGRRIASYQVCDYLHPLPADVLLARGMMGDGVIGFPPITKAVLAAGYTGDVEVEIFNADIWAADPDEVVATMKARYEDVVLATG</sequence>
<dbReference type="EMBL" id="SMKP01000108">
    <property type="protein sequence ID" value="TDD16286.1"/>
    <property type="molecule type" value="Genomic_DNA"/>
</dbReference>
<gene>
    <name evidence="2" type="ORF">E1294_31760</name>
</gene>
<dbReference type="OrthoDB" id="9787068at2"/>